<dbReference type="Gene3D" id="2.40.50.100">
    <property type="match status" value="1"/>
</dbReference>
<reference evidence="2" key="1">
    <citation type="submission" date="2015-03" db="EMBL/GenBank/DDBJ databases">
        <authorList>
            <person name="Nijsse Bart"/>
        </authorList>
    </citation>
    <scope>NUCLEOTIDE SEQUENCE [LARGE SCALE GENOMIC DNA]</scope>
</reference>
<keyword evidence="2" id="KW-1185">Reference proteome</keyword>
<dbReference type="EMBL" id="CTRP01000015">
    <property type="protein sequence ID" value="CQR74804.1"/>
    <property type="molecule type" value="Genomic_DNA"/>
</dbReference>
<dbReference type="AlphaFoldDB" id="A0A0U1L7G9"/>
<dbReference type="RefSeq" id="WP_021166630.1">
    <property type="nucleotide sequence ID" value="NZ_CTRP01000015.1"/>
</dbReference>
<dbReference type="Proteomes" id="UP000049855">
    <property type="component" value="Unassembled WGS sequence"/>
</dbReference>
<dbReference type="InterPro" id="IPR008995">
    <property type="entry name" value="Mo/tungstate-bd_C_term_dom"/>
</dbReference>
<evidence type="ECO:0000313" key="1">
    <source>
        <dbReference type="EMBL" id="CQR74804.1"/>
    </source>
</evidence>
<dbReference type="SUPFAM" id="SSF50331">
    <property type="entry name" value="MOP-like"/>
    <property type="match status" value="1"/>
</dbReference>
<accession>A0A0U1L7G9</accession>
<proteinExistence type="predicted"/>
<name>A0A0U1L7G9_9FIRM</name>
<sequence length="67" mass="7146">MTTSARNNFMATVGSVTQDATVTKLNLITTTTPSSWTSLITHTSANKFTVGQTVLGMANPVDVWISK</sequence>
<gene>
    <name evidence="1" type="ORF">SpAn4DRAFT_4161</name>
</gene>
<evidence type="ECO:0000313" key="2">
    <source>
        <dbReference type="Proteomes" id="UP000049855"/>
    </source>
</evidence>
<protein>
    <submittedName>
        <fullName evidence="1">Uncharacterized protein</fullName>
    </submittedName>
</protein>
<organism evidence="1 2">
    <name type="scientific">Sporomusa ovata</name>
    <dbReference type="NCBI Taxonomy" id="2378"/>
    <lineage>
        <taxon>Bacteria</taxon>
        <taxon>Bacillati</taxon>
        <taxon>Bacillota</taxon>
        <taxon>Negativicutes</taxon>
        <taxon>Selenomonadales</taxon>
        <taxon>Sporomusaceae</taxon>
        <taxon>Sporomusa</taxon>
    </lineage>
</organism>